<accession>A0A0F9AMZ2</accession>
<comment type="caution">
    <text evidence="1">The sequence shown here is derived from an EMBL/GenBank/DDBJ whole genome shotgun (WGS) entry which is preliminary data.</text>
</comment>
<name>A0A0F9AMZ2_9ZZZZ</name>
<gene>
    <name evidence="1" type="ORF">LCGC14_2553060</name>
</gene>
<dbReference type="EMBL" id="LAZR01041947">
    <property type="protein sequence ID" value="KKL10715.1"/>
    <property type="molecule type" value="Genomic_DNA"/>
</dbReference>
<reference evidence="1" key="1">
    <citation type="journal article" date="2015" name="Nature">
        <title>Complex archaea that bridge the gap between prokaryotes and eukaryotes.</title>
        <authorList>
            <person name="Spang A."/>
            <person name="Saw J.H."/>
            <person name="Jorgensen S.L."/>
            <person name="Zaremba-Niedzwiedzka K."/>
            <person name="Martijn J."/>
            <person name="Lind A.E."/>
            <person name="van Eijk R."/>
            <person name="Schleper C."/>
            <person name="Guy L."/>
            <person name="Ettema T.J."/>
        </authorList>
    </citation>
    <scope>NUCLEOTIDE SEQUENCE</scope>
</reference>
<evidence type="ECO:0000313" key="1">
    <source>
        <dbReference type="EMBL" id="KKL10715.1"/>
    </source>
</evidence>
<proteinExistence type="predicted"/>
<sequence length="56" mass="6367">MEVAPGAADMRVVPLTSEWVKIHIYRVARHSYVKFEPYDTVLICGIEYSLLTGNKV</sequence>
<dbReference type="AlphaFoldDB" id="A0A0F9AMZ2"/>
<organism evidence="1">
    <name type="scientific">marine sediment metagenome</name>
    <dbReference type="NCBI Taxonomy" id="412755"/>
    <lineage>
        <taxon>unclassified sequences</taxon>
        <taxon>metagenomes</taxon>
        <taxon>ecological metagenomes</taxon>
    </lineage>
</organism>
<protein>
    <submittedName>
        <fullName evidence="1">Uncharacterized protein</fullName>
    </submittedName>
</protein>